<reference evidence="2" key="1">
    <citation type="submission" date="2010-08" db="EMBL/GenBank/DDBJ databases">
        <authorList>
            <consortium name="Caenorhabditis japonica Sequencing Consortium"/>
            <person name="Wilson R.K."/>
        </authorList>
    </citation>
    <scope>NUCLEOTIDE SEQUENCE [LARGE SCALE GENOMIC DNA]</scope>
    <source>
        <strain evidence="2">DF5081</strain>
    </source>
</reference>
<evidence type="ECO:0000313" key="1">
    <source>
        <dbReference type="EnsemblMetazoa" id="CJA32217.1"/>
    </source>
</evidence>
<protein>
    <submittedName>
        <fullName evidence="1">Uncharacterized protein</fullName>
    </submittedName>
</protein>
<name>A0A8R1EC02_CAEJA</name>
<keyword evidence="2" id="KW-1185">Reference proteome</keyword>
<proteinExistence type="predicted"/>
<dbReference type="AlphaFoldDB" id="A0A8R1EC02"/>
<sequence length="78" mass="9473">MTSTWDTTLKKRVERAARFDDNTFYINYLRYFDVLGQYIIPPDPHIAKAINVYGYNHLMEIEIYDEHRDYLEALRVRI</sequence>
<accession>A0A8R1EC02</accession>
<reference evidence="1" key="2">
    <citation type="submission" date="2022-06" db="UniProtKB">
        <authorList>
            <consortium name="EnsemblMetazoa"/>
        </authorList>
    </citation>
    <scope>IDENTIFICATION</scope>
    <source>
        <strain evidence="1">DF5081</strain>
    </source>
</reference>
<dbReference type="Proteomes" id="UP000005237">
    <property type="component" value="Unassembled WGS sequence"/>
</dbReference>
<evidence type="ECO:0000313" key="2">
    <source>
        <dbReference type="Proteomes" id="UP000005237"/>
    </source>
</evidence>
<organism evidence="1 2">
    <name type="scientific">Caenorhabditis japonica</name>
    <dbReference type="NCBI Taxonomy" id="281687"/>
    <lineage>
        <taxon>Eukaryota</taxon>
        <taxon>Metazoa</taxon>
        <taxon>Ecdysozoa</taxon>
        <taxon>Nematoda</taxon>
        <taxon>Chromadorea</taxon>
        <taxon>Rhabditida</taxon>
        <taxon>Rhabditina</taxon>
        <taxon>Rhabditomorpha</taxon>
        <taxon>Rhabditoidea</taxon>
        <taxon>Rhabditidae</taxon>
        <taxon>Peloderinae</taxon>
        <taxon>Caenorhabditis</taxon>
    </lineage>
</organism>
<dbReference type="EnsemblMetazoa" id="CJA32217.1">
    <property type="protein sequence ID" value="CJA32217.1"/>
    <property type="gene ID" value="WBGene00208064"/>
</dbReference>